<accession>A0A2T9XXF2</accession>
<reference evidence="1 2" key="1">
    <citation type="journal article" date="2018" name="MBio">
        <title>Comparative Genomics Reveals the Core Gene Toolbox for the Fungus-Insect Symbiosis.</title>
        <authorList>
            <person name="Wang Y."/>
            <person name="Stata M."/>
            <person name="Wang W."/>
            <person name="Stajich J.E."/>
            <person name="White M.M."/>
            <person name="Moncalvo J.M."/>
        </authorList>
    </citation>
    <scope>NUCLEOTIDE SEQUENCE [LARGE SCALE GENOMIC DNA]</scope>
    <source>
        <strain evidence="1 2">AUS-77-4</strain>
    </source>
</reference>
<evidence type="ECO:0000313" key="2">
    <source>
        <dbReference type="Proteomes" id="UP000245699"/>
    </source>
</evidence>
<protein>
    <recommendedName>
        <fullName evidence="3">Zn(2)-C6 fungal-type domain-containing protein</fullName>
    </recommendedName>
</protein>
<keyword evidence="2" id="KW-1185">Reference proteome</keyword>
<dbReference type="Proteomes" id="UP000245699">
    <property type="component" value="Unassembled WGS sequence"/>
</dbReference>
<organism evidence="1 2">
    <name type="scientific">Furculomyces boomerangus</name>
    <dbReference type="NCBI Taxonomy" id="61424"/>
    <lineage>
        <taxon>Eukaryota</taxon>
        <taxon>Fungi</taxon>
        <taxon>Fungi incertae sedis</taxon>
        <taxon>Zoopagomycota</taxon>
        <taxon>Kickxellomycotina</taxon>
        <taxon>Harpellomycetes</taxon>
        <taxon>Harpellales</taxon>
        <taxon>Harpellaceae</taxon>
        <taxon>Furculomyces</taxon>
    </lineage>
</organism>
<evidence type="ECO:0008006" key="3">
    <source>
        <dbReference type="Google" id="ProtNLM"/>
    </source>
</evidence>
<sequence>MVKTCSVKSCIRCYKIGIACIGTKYKCQNCEINGYDCSTIRKNIISSSSCLDKHKGRLLQLREHPNFSYFSGNVEKKVKWARIKDLFVKEGLEPYTRSINLHNRSSYSPNDKLYKSLKKALLGNTLYLKLSKYSNIKYKTPLNYPERFNINQSTPKNNPVHTSNSLTIPLDSGDSIITPKIDSPILNIPIPTEYNQYTSDSESEKSEISYNDIDITSESEEDIYEYSPDIQESIDLNTKKEMFIPVPPSDMVKSIHDAIYQNETTLNPSDALFNNFDDTSSIALAIIAQEYMYDIL</sequence>
<gene>
    <name evidence="1" type="ORF">BB559_007433</name>
</gene>
<dbReference type="EMBL" id="MBFT01001238">
    <property type="protein sequence ID" value="PVU84754.1"/>
    <property type="molecule type" value="Genomic_DNA"/>
</dbReference>
<proteinExistence type="predicted"/>
<comment type="caution">
    <text evidence="1">The sequence shown here is derived from an EMBL/GenBank/DDBJ whole genome shotgun (WGS) entry which is preliminary data.</text>
</comment>
<name>A0A2T9XXF2_9FUNG</name>
<dbReference type="AlphaFoldDB" id="A0A2T9XXF2"/>
<evidence type="ECO:0000313" key="1">
    <source>
        <dbReference type="EMBL" id="PVU84754.1"/>
    </source>
</evidence>